<keyword evidence="3 6" id="KW-1133">Transmembrane helix</keyword>
<accession>A0ABY6AVM8</accession>
<dbReference type="EMBL" id="CP104562">
    <property type="protein sequence ID" value="UXH77246.1"/>
    <property type="molecule type" value="Genomic_DNA"/>
</dbReference>
<evidence type="ECO:0000313" key="8">
    <source>
        <dbReference type="EMBL" id="UXH77246.1"/>
    </source>
</evidence>
<evidence type="ECO:0000256" key="4">
    <source>
        <dbReference type="ARBA" id="ARBA00023136"/>
    </source>
</evidence>
<dbReference type="PANTHER" id="PTHR11863">
    <property type="entry name" value="STEROL DESATURASE"/>
    <property type="match status" value="1"/>
</dbReference>
<feature type="transmembrane region" description="Helical" evidence="6">
    <location>
        <begin position="130"/>
        <end position="148"/>
    </location>
</feature>
<feature type="domain" description="Fatty acid hydroxylase" evidence="7">
    <location>
        <begin position="134"/>
        <end position="277"/>
    </location>
</feature>
<feature type="region of interest" description="Disordered" evidence="5">
    <location>
        <begin position="324"/>
        <end position="359"/>
    </location>
</feature>
<evidence type="ECO:0000256" key="2">
    <source>
        <dbReference type="ARBA" id="ARBA00022692"/>
    </source>
</evidence>
<feature type="transmembrane region" description="Helical" evidence="6">
    <location>
        <begin position="80"/>
        <end position="102"/>
    </location>
</feature>
<sequence>MDWFTDLFGQAQQALYEGVVQPIVFGLGYGNLLEDAFDATGWLLVGLMQIAVLLVVLGALQRWRPAEPVTDRRAIRIDVIYTLIQRLGLFRLAMFFTMVPVFDTMTGQLRLWGIPTFQLDAVWPGVTDQAWISFVIYLLAFDLLGYWLHRAQHQFNWWWGLHSLHHSQRQMTMWSDSRNHLLDDLLIDSAVALVARMIGVGPGQFVALVAISQLLENLQHANLRMHFGALGERLLVSPRFHRLHHSIGIGHEGHGRGTLGGHNFAVLFPIWDVIFRTANFQDRWDPTGIRDQLPEEGGRDYGQGFWAQQWLGLRRMFGGRRAGFSSPVSSPMPTSLPTSLPTPAPAHTTTTRLTSGGDD</sequence>
<dbReference type="InterPro" id="IPR050307">
    <property type="entry name" value="Sterol_Desaturase_Related"/>
</dbReference>
<evidence type="ECO:0000259" key="7">
    <source>
        <dbReference type="Pfam" id="PF04116"/>
    </source>
</evidence>
<evidence type="ECO:0000256" key="3">
    <source>
        <dbReference type="ARBA" id="ARBA00022989"/>
    </source>
</evidence>
<gene>
    <name evidence="8" type="ORF">N4261_19855</name>
</gene>
<feature type="compositionally biased region" description="Low complexity" evidence="5">
    <location>
        <begin position="325"/>
        <end position="359"/>
    </location>
</feature>
<comment type="subcellular location">
    <subcellularLocation>
        <location evidence="1">Membrane</location>
    </subcellularLocation>
</comment>
<dbReference type="Proteomes" id="UP001064933">
    <property type="component" value="Chromosome"/>
</dbReference>
<keyword evidence="9" id="KW-1185">Reference proteome</keyword>
<reference evidence="8" key="1">
    <citation type="submission" date="2022-10" db="EMBL/GenBank/DDBJ databases">
        <title>Characterization and whole genome sequencing of a new Roseateles species, isolated from fresh water.</title>
        <authorList>
            <person name="Guliayeva D.Y."/>
            <person name="Akhremchuk A.E."/>
            <person name="Sikolenko M.A."/>
            <person name="Valentovich L.N."/>
            <person name="Sidarenka A.V."/>
        </authorList>
    </citation>
    <scope>NUCLEOTIDE SEQUENCE</scope>
    <source>
        <strain evidence="8">BIM B-1768</strain>
    </source>
</reference>
<evidence type="ECO:0000313" key="9">
    <source>
        <dbReference type="Proteomes" id="UP001064933"/>
    </source>
</evidence>
<dbReference type="InterPro" id="IPR006694">
    <property type="entry name" value="Fatty_acid_hydroxylase"/>
</dbReference>
<keyword evidence="4 6" id="KW-0472">Membrane</keyword>
<organism evidence="8 9">
    <name type="scientific">Roseateles amylovorans</name>
    <dbReference type="NCBI Taxonomy" id="2978473"/>
    <lineage>
        <taxon>Bacteria</taxon>
        <taxon>Pseudomonadati</taxon>
        <taxon>Pseudomonadota</taxon>
        <taxon>Betaproteobacteria</taxon>
        <taxon>Burkholderiales</taxon>
        <taxon>Sphaerotilaceae</taxon>
        <taxon>Roseateles</taxon>
    </lineage>
</organism>
<dbReference type="RefSeq" id="WP_261756988.1">
    <property type="nucleotide sequence ID" value="NZ_CP104562.2"/>
</dbReference>
<dbReference type="Pfam" id="PF04116">
    <property type="entry name" value="FA_hydroxylase"/>
    <property type="match status" value="1"/>
</dbReference>
<proteinExistence type="predicted"/>
<feature type="transmembrane region" description="Helical" evidence="6">
    <location>
        <begin position="39"/>
        <end position="60"/>
    </location>
</feature>
<keyword evidence="2 6" id="KW-0812">Transmembrane</keyword>
<evidence type="ECO:0000256" key="6">
    <source>
        <dbReference type="SAM" id="Phobius"/>
    </source>
</evidence>
<protein>
    <submittedName>
        <fullName evidence="8">Sterol desaturase family protein</fullName>
    </submittedName>
</protein>
<name>A0ABY6AVM8_9BURK</name>
<evidence type="ECO:0000256" key="5">
    <source>
        <dbReference type="SAM" id="MobiDB-lite"/>
    </source>
</evidence>
<evidence type="ECO:0000256" key="1">
    <source>
        <dbReference type="ARBA" id="ARBA00004370"/>
    </source>
</evidence>